<evidence type="ECO:0000313" key="1">
    <source>
        <dbReference type="EMBL" id="KAK4757292.1"/>
    </source>
</evidence>
<gene>
    <name evidence="1" type="ORF">SAY87_007419</name>
</gene>
<keyword evidence="2" id="KW-1185">Reference proteome</keyword>
<protein>
    <recommendedName>
        <fullName evidence="3">Stress induced protein</fullName>
    </recommendedName>
</protein>
<evidence type="ECO:0000313" key="2">
    <source>
        <dbReference type="Proteomes" id="UP001345219"/>
    </source>
</evidence>
<organism evidence="1 2">
    <name type="scientific">Trapa incisa</name>
    <dbReference type="NCBI Taxonomy" id="236973"/>
    <lineage>
        <taxon>Eukaryota</taxon>
        <taxon>Viridiplantae</taxon>
        <taxon>Streptophyta</taxon>
        <taxon>Embryophyta</taxon>
        <taxon>Tracheophyta</taxon>
        <taxon>Spermatophyta</taxon>
        <taxon>Magnoliopsida</taxon>
        <taxon>eudicotyledons</taxon>
        <taxon>Gunneridae</taxon>
        <taxon>Pentapetalae</taxon>
        <taxon>rosids</taxon>
        <taxon>malvids</taxon>
        <taxon>Myrtales</taxon>
        <taxon>Lythraceae</taxon>
        <taxon>Trapa</taxon>
    </lineage>
</organism>
<comment type="caution">
    <text evidence="1">The sequence shown here is derived from an EMBL/GenBank/DDBJ whole genome shotgun (WGS) entry which is preliminary data.</text>
</comment>
<accession>A0AAN7Q080</accession>
<dbReference type="Proteomes" id="UP001345219">
    <property type="component" value="Chromosome 6"/>
</dbReference>
<dbReference type="PANTHER" id="PTHR47076">
    <property type="entry name" value="NHL DOMAIN PROTEIN"/>
    <property type="match status" value="1"/>
</dbReference>
<sequence>MASHQYRPTIPPIQENEQEGEAVNHHYLDSEEAAADPSYSCFCFQWWSRGDYRNTHKPLLDGDGDGDAGHHQQQWKMSIKEKLMKVREVTEMVAGPKWKTFIRKIGGLFGKTKNRAQRGKFGYDADSYALNFDGGLEWEDEDDDVQMMMMYNARSSRFTGPSFVGGRE</sequence>
<dbReference type="AlphaFoldDB" id="A0AAN7Q080"/>
<proteinExistence type="predicted"/>
<name>A0AAN7Q080_9MYRT</name>
<evidence type="ECO:0008006" key="3">
    <source>
        <dbReference type="Google" id="ProtNLM"/>
    </source>
</evidence>
<dbReference type="PANTHER" id="PTHR47076:SF1">
    <property type="entry name" value="NHL DOMAIN PROTEIN"/>
    <property type="match status" value="1"/>
</dbReference>
<reference evidence="1 2" key="1">
    <citation type="journal article" date="2023" name="Hortic Res">
        <title>Pangenome of water caltrop reveals structural variations and asymmetric subgenome divergence after allopolyploidization.</title>
        <authorList>
            <person name="Zhang X."/>
            <person name="Chen Y."/>
            <person name="Wang L."/>
            <person name="Yuan Y."/>
            <person name="Fang M."/>
            <person name="Shi L."/>
            <person name="Lu R."/>
            <person name="Comes H.P."/>
            <person name="Ma Y."/>
            <person name="Chen Y."/>
            <person name="Huang G."/>
            <person name="Zhou Y."/>
            <person name="Zheng Z."/>
            <person name="Qiu Y."/>
        </authorList>
    </citation>
    <scope>NUCLEOTIDE SEQUENCE [LARGE SCALE GENOMIC DNA]</scope>
    <source>
        <tissue evidence="1">Roots</tissue>
    </source>
</reference>
<dbReference type="EMBL" id="JAXIOK010000013">
    <property type="protein sequence ID" value="KAK4757292.1"/>
    <property type="molecule type" value="Genomic_DNA"/>
</dbReference>